<dbReference type="GO" id="GO:0003700">
    <property type="term" value="F:DNA-binding transcription factor activity"/>
    <property type="evidence" value="ECO:0007669"/>
    <property type="project" value="InterPro"/>
</dbReference>
<dbReference type="SUPFAM" id="SSF46785">
    <property type="entry name" value="Winged helix' DNA-binding domain"/>
    <property type="match status" value="1"/>
</dbReference>
<dbReference type="InterPro" id="IPR047208">
    <property type="entry name" value="FOXG1"/>
</dbReference>
<organism evidence="5 6">
    <name type="scientific">Leptotrombidium deliense</name>
    <dbReference type="NCBI Taxonomy" id="299467"/>
    <lineage>
        <taxon>Eukaryota</taxon>
        <taxon>Metazoa</taxon>
        <taxon>Ecdysozoa</taxon>
        <taxon>Arthropoda</taxon>
        <taxon>Chelicerata</taxon>
        <taxon>Arachnida</taxon>
        <taxon>Acari</taxon>
        <taxon>Acariformes</taxon>
        <taxon>Trombidiformes</taxon>
        <taxon>Prostigmata</taxon>
        <taxon>Anystina</taxon>
        <taxon>Parasitengona</taxon>
        <taxon>Trombiculoidea</taxon>
        <taxon>Trombiculidae</taxon>
        <taxon>Leptotrombidium</taxon>
    </lineage>
</organism>
<name>A0A443SES3_9ACAR</name>
<proteinExistence type="predicted"/>
<dbReference type="InterPro" id="IPR030456">
    <property type="entry name" value="TF_fork_head_CS_2"/>
</dbReference>
<dbReference type="PRINTS" id="PR00053">
    <property type="entry name" value="FORKHEAD"/>
</dbReference>
<keyword evidence="2" id="KW-0539">Nucleus</keyword>
<dbReference type="GO" id="GO:1990837">
    <property type="term" value="F:sequence-specific double-stranded DNA binding"/>
    <property type="evidence" value="ECO:0007669"/>
    <property type="project" value="TreeGrafter"/>
</dbReference>
<dbReference type="PANTHER" id="PTHR46617">
    <property type="entry name" value="FORKHEAD BOX PROTEIN G1"/>
    <property type="match status" value="1"/>
</dbReference>
<sequence length="257" mass="29882">MIAEESVNSREKSRKKVSFTIRSILEVEESDNECKEEEQRVSERLQDTSSDEEKEKDHSDDDGRDSTSSYCNNGKPPYSYNALIMMAIRSSPQKRLTLSGIYEFITENFPFYRDNNKGWQNSIRHNLSLNKCFIKVSRPYDDPGKGNYWTLDASSEDVIIGSNTGKLRRKSPNLQRRVMSTYRHSFESKPYFECSLKTHQSLKSHEASIARPAAYCIPWLYSHNYAYNWSMSNQQLMFSSLFSESLRNSLSLSHRNN</sequence>
<dbReference type="InterPro" id="IPR018122">
    <property type="entry name" value="TF_fork_head_CS_1"/>
</dbReference>
<keyword evidence="6" id="KW-1185">Reference proteome</keyword>
<evidence type="ECO:0000259" key="4">
    <source>
        <dbReference type="PROSITE" id="PS50039"/>
    </source>
</evidence>
<dbReference type="FunFam" id="1.10.10.10:FF:000135">
    <property type="entry name" value="forkhead box protein G1"/>
    <property type="match status" value="1"/>
</dbReference>
<dbReference type="GO" id="GO:0006357">
    <property type="term" value="P:regulation of transcription by RNA polymerase II"/>
    <property type="evidence" value="ECO:0007669"/>
    <property type="project" value="TreeGrafter"/>
</dbReference>
<evidence type="ECO:0000256" key="3">
    <source>
        <dbReference type="SAM" id="MobiDB-lite"/>
    </source>
</evidence>
<dbReference type="Gene3D" id="1.10.10.10">
    <property type="entry name" value="Winged helix-like DNA-binding domain superfamily/Winged helix DNA-binding domain"/>
    <property type="match status" value="1"/>
</dbReference>
<dbReference type="SMART" id="SM00339">
    <property type="entry name" value="FH"/>
    <property type="match status" value="1"/>
</dbReference>
<comment type="caution">
    <text evidence="5">The sequence shown here is derived from an EMBL/GenBank/DDBJ whole genome shotgun (WGS) entry which is preliminary data.</text>
</comment>
<evidence type="ECO:0000256" key="2">
    <source>
        <dbReference type="PROSITE-ProRule" id="PRU00089"/>
    </source>
</evidence>
<dbReference type="InterPro" id="IPR036390">
    <property type="entry name" value="WH_DNA-bd_sf"/>
</dbReference>
<dbReference type="STRING" id="299467.A0A443SES3"/>
<dbReference type="AlphaFoldDB" id="A0A443SES3"/>
<dbReference type="GO" id="GO:0005634">
    <property type="term" value="C:nucleus"/>
    <property type="evidence" value="ECO:0007669"/>
    <property type="project" value="UniProtKB-SubCell"/>
</dbReference>
<dbReference type="PROSITE" id="PS00658">
    <property type="entry name" value="FORK_HEAD_2"/>
    <property type="match status" value="1"/>
</dbReference>
<dbReference type="PROSITE" id="PS00657">
    <property type="entry name" value="FORK_HEAD_1"/>
    <property type="match status" value="1"/>
</dbReference>
<dbReference type="Pfam" id="PF00250">
    <property type="entry name" value="Forkhead"/>
    <property type="match status" value="1"/>
</dbReference>
<gene>
    <name evidence="5" type="ORF">B4U80_06049</name>
</gene>
<feature type="region of interest" description="Disordered" evidence="3">
    <location>
        <begin position="28"/>
        <end position="73"/>
    </location>
</feature>
<dbReference type="OrthoDB" id="6230630at2759"/>
<accession>A0A443SES3</accession>
<keyword evidence="1 2" id="KW-0238">DNA-binding</keyword>
<feature type="domain" description="Fork-head" evidence="4">
    <location>
        <begin position="75"/>
        <end position="169"/>
    </location>
</feature>
<dbReference type="InterPro" id="IPR001766">
    <property type="entry name" value="Fork_head_dom"/>
</dbReference>
<dbReference type="PANTHER" id="PTHR46617:SF3">
    <property type="entry name" value="FORKHEAD BOX PROTEIN G1"/>
    <property type="match status" value="1"/>
</dbReference>
<feature type="compositionally biased region" description="Basic and acidic residues" evidence="3">
    <location>
        <begin position="37"/>
        <end position="65"/>
    </location>
</feature>
<evidence type="ECO:0000313" key="6">
    <source>
        <dbReference type="Proteomes" id="UP000288716"/>
    </source>
</evidence>
<evidence type="ECO:0000313" key="5">
    <source>
        <dbReference type="EMBL" id="RWS26019.1"/>
    </source>
</evidence>
<feature type="DNA-binding region" description="Fork-head" evidence="2">
    <location>
        <begin position="75"/>
        <end position="169"/>
    </location>
</feature>
<comment type="subcellular location">
    <subcellularLocation>
        <location evidence="2">Nucleus</location>
    </subcellularLocation>
</comment>
<dbReference type="Proteomes" id="UP000288716">
    <property type="component" value="Unassembled WGS sequence"/>
</dbReference>
<dbReference type="PROSITE" id="PS50039">
    <property type="entry name" value="FORK_HEAD_3"/>
    <property type="match status" value="1"/>
</dbReference>
<dbReference type="InterPro" id="IPR036388">
    <property type="entry name" value="WH-like_DNA-bd_sf"/>
</dbReference>
<evidence type="ECO:0000256" key="1">
    <source>
        <dbReference type="ARBA" id="ARBA00023125"/>
    </source>
</evidence>
<dbReference type="EMBL" id="NCKV01003144">
    <property type="protein sequence ID" value="RWS26019.1"/>
    <property type="molecule type" value="Genomic_DNA"/>
</dbReference>
<protein>
    <submittedName>
        <fullName evidence="5">Fork head domain transcription factor slp2-like protein</fullName>
    </submittedName>
</protein>
<dbReference type="VEuPathDB" id="VectorBase:LDEU006021"/>
<reference evidence="5 6" key="1">
    <citation type="journal article" date="2018" name="Gigascience">
        <title>Genomes of trombidid mites reveal novel predicted allergens and laterally-transferred genes associated with secondary metabolism.</title>
        <authorList>
            <person name="Dong X."/>
            <person name="Chaisiri K."/>
            <person name="Xia D."/>
            <person name="Armstrong S.D."/>
            <person name="Fang Y."/>
            <person name="Donnelly M.J."/>
            <person name="Kadowaki T."/>
            <person name="McGarry J.W."/>
            <person name="Darby A.C."/>
            <person name="Makepeace B.L."/>
        </authorList>
    </citation>
    <scope>NUCLEOTIDE SEQUENCE [LARGE SCALE GENOMIC DNA]</scope>
    <source>
        <strain evidence="5">UoL-UT</strain>
    </source>
</reference>